<dbReference type="Pfam" id="PF00082">
    <property type="entry name" value="Peptidase_S8"/>
    <property type="match status" value="1"/>
</dbReference>
<name>A0A284R0T2_ARMOS</name>
<feature type="active site" description="Charge relay system" evidence="15">
    <location>
        <position position="295"/>
    </location>
</feature>
<feature type="binding site" evidence="15">
    <location>
        <position position="577"/>
    </location>
    <ligand>
        <name>Ca(2+)</name>
        <dbReference type="ChEBI" id="CHEBI:29108"/>
    </ligand>
</feature>
<dbReference type="InterPro" id="IPR030400">
    <property type="entry name" value="Sedolisin_dom"/>
</dbReference>
<feature type="signal peptide" evidence="16">
    <location>
        <begin position="1"/>
        <end position="16"/>
    </location>
</feature>
<comment type="cofactor">
    <cofactor evidence="15">
        <name>Ca(2+)</name>
        <dbReference type="ChEBI" id="CHEBI:29108"/>
    </cofactor>
    <text evidence="15">Binds 1 Ca(2+) ion per subunit.</text>
</comment>
<organism evidence="18 19">
    <name type="scientific">Armillaria ostoyae</name>
    <name type="common">Armillaria root rot fungus</name>
    <dbReference type="NCBI Taxonomy" id="47428"/>
    <lineage>
        <taxon>Eukaryota</taxon>
        <taxon>Fungi</taxon>
        <taxon>Dikarya</taxon>
        <taxon>Basidiomycota</taxon>
        <taxon>Agaricomycotina</taxon>
        <taxon>Agaricomycetes</taxon>
        <taxon>Agaricomycetidae</taxon>
        <taxon>Agaricales</taxon>
        <taxon>Marasmiineae</taxon>
        <taxon>Physalacriaceae</taxon>
        <taxon>Armillaria</taxon>
    </lineage>
</organism>
<comment type="catalytic activity">
    <reaction evidence="1">
        <text>Release of an N-terminal tripeptide from a polypeptide.</text>
        <dbReference type="EC" id="3.4.14.10"/>
    </reaction>
</comment>
<dbReference type="EC" id="3.4.14.10" evidence="4"/>
<evidence type="ECO:0000256" key="6">
    <source>
        <dbReference type="ARBA" id="ARBA00022670"/>
    </source>
</evidence>
<dbReference type="InterPro" id="IPR023828">
    <property type="entry name" value="Peptidase_S8_Ser-AS"/>
</dbReference>
<sequence length="596" mass="65586">MRLLPFVALFVPFAFAGPNTKRWVHRVKETFNPPNGWTKHSIPPPDHMIELQIGLRQPNFHVLEQHLWEVSDPDHARYGQHLSKEEVDALVAPDDESLELVQEWLASYGVDEADITRSSAQDWVRITLPLQLVEEMLDTSYHVWQHTDGDYLVRTTRYSLPEPLLDHIDVVQPTTLFGRWKGMKSTVIDFENFDLDNTADVAKLDAETDYVDPACNVSITVSCLKQLYNAVGFVPSGRNKNSTIGITAYLEQYANKADLQLFYHDQVPQAVGSTFDFIPVKGGLNDQNISLAGVEANLDVQFAFGLAFPIHRTFYSTAGRPPFIPDETETENSNEPYNDWLDFVLSHPNPPRVISTSYGEAEQTVPESYARRACAGFAQLGARGVTLTFSSGDGGVGDGNPDPATQQCHTNDGQNRTQFMPLFPAGCPFVTAIGGTVNVPEIAVDFSGGGFSNYFPRPSYQDAVVGAYLKTLPKGTYEGLFNRSGRAFPDIAAQGRRFRVWFQNATISVSGTSASSPTAAGIFALLNDARLTKGLPTLGFVNPLLYKDKISATFNDITEGNNPGCGTPGFNATKGWDPITGFGTPNFGWLKELLAP</sequence>
<feature type="active site" description="Charge relay system" evidence="15">
    <location>
        <position position="513"/>
    </location>
</feature>
<evidence type="ECO:0000256" key="7">
    <source>
        <dbReference type="ARBA" id="ARBA00022723"/>
    </source>
</evidence>
<reference evidence="19" key="1">
    <citation type="journal article" date="2017" name="Nat. Ecol. Evol.">
        <title>Genome expansion and lineage-specific genetic innovations in the forest pathogenic fungi Armillaria.</title>
        <authorList>
            <person name="Sipos G."/>
            <person name="Prasanna A.N."/>
            <person name="Walter M.C."/>
            <person name="O'Connor E."/>
            <person name="Balint B."/>
            <person name="Krizsan K."/>
            <person name="Kiss B."/>
            <person name="Hess J."/>
            <person name="Varga T."/>
            <person name="Slot J."/>
            <person name="Riley R."/>
            <person name="Boka B."/>
            <person name="Rigling D."/>
            <person name="Barry K."/>
            <person name="Lee J."/>
            <person name="Mihaltcheva S."/>
            <person name="LaButti K."/>
            <person name="Lipzen A."/>
            <person name="Waldron R."/>
            <person name="Moloney N.M."/>
            <person name="Sperisen C."/>
            <person name="Kredics L."/>
            <person name="Vagvoelgyi C."/>
            <person name="Patrignani A."/>
            <person name="Fitzpatrick D."/>
            <person name="Nagy I."/>
            <person name="Doyle S."/>
            <person name="Anderson J.B."/>
            <person name="Grigoriev I.V."/>
            <person name="Gueldener U."/>
            <person name="Muensterkoetter M."/>
            <person name="Nagy L.G."/>
        </authorList>
    </citation>
    <scope>NUCLEOTIDE SEQUENCE [LARGE SCALE GENOMIC DNA]</scope>
    <source>
        <strain evidence="19">C18/9</strain>
    </source>
</reference>
<dbReference type="SMART" id="SM00944">
    <property type="entry name" value="Pro-kuma_activ"/>
    <property type="match status" value="1"/>
</dbReference>
<dbReference type="AlphaFoldDB" id="A0A284R0T2"/>
<keyword evidence="12" id="KW-0843">Virulence</keyword>
<proteinExistence type="predicted"/>
<dbReference type="Gene3D" id="3.40.50.200">
    <property type="entry name" value="Peptidase S8/S53 domain"/>
    <property type="match status" value="1"/>
</dbReference>
<keyword evidence="14" id="KW-0325">Glycoprotein</keyword>
<dbReference type="SUPFAM" id="SSF52743">
    <property type="entry name" value="Subtilisin-like"/>
    <property type="match status" value="1"/>
</dbReference>
<feature type="active site" description="Charge relay system" evidence="15">
    <location>
        <position position="299"/>
    </location>
</feature>
<dbReference type="InterPro" id="IPR015366">
    <property type="entry name" value="S53_propep"/>
</dbReference>
<dbReference type="CDD" id="cd11377">
    <property type="entry name" value="Pro-peptidase_S53"/>
    <property type="match status" value="1"/>
</dbReference>
<keyword evidence="8 16" id="KW-0732">Signal</keyword>
<keyword evidence="10 15" id="KW-0720">Serine protease</keyword>
<evidence type="ECO:0000256" key="14">
    <source>
        <dbReference type="ARBA" id="ARBA00023180"/>
    </source>
</evidence>
<dbReference type="Proteomes" id="UP000219338">
    <property type="component" value="Unassembled WGS sequence"/>
</dbReference>
<evidence type="ECO:0000256" key="12">
    <source>
        <dbReference type="ARBA" id="ARBA00023026"/>
    </source>
</evidence>
<dbReference type="InterPro" id="IPR036852">
    <property type="entry name" value="Peptidase_S8/S53_dom_sf"/>
</dbReference>
<evidence type="ECO:0000313" key="18">
    <source>
        <dbReference type="EMBL" id="SJL02330.1"/>
    </source>
</evidence>
<comment type="function">
    <text evidence="2">Secreted tripeptidyl-peptidase which degrades proteins at acidic pHs and is involved in virulence.</text>
</comment>
<evidence type="ECO:0000256" key="2">
    <source>
        <dbReference type="ARBA" id="ARBA00002451"/>
    </source>
</evidence>
<accession>A0A284R0T2</accession>
<evidence type="ECO:0000256" key="9">
    <source>
        <dbReference type="ARBA" id="ARBA00022801"/>
    </source>
</evidence>
<dbReference type="OrthoDB" id="409122at2759"/>
<dbReference type="InterPro" id="IPR050819">
    <property type="entry name" value="Tripeptidyl-peptidase_I"/>
</dbReference>
<dbReference type="PANTHER" id="PTHR14218:SF15">
    <property type="entry name" value="TRIPEPTIDYL-PEPTIDASE 1"/>
    <property type="match status" value="1"/>
</dbReference>
<evidence type="ECO:0000256" key="16">
    <source>
        <dbReference type="SAM" id="SignalP"/>
    </source>
</evidence>
<keyword evidence="13" id="KW-0865">Zymogen</keyword>
<dbReference type="OMA" id="MLNTKYH"/>
<keyword evidence="19" id="KW-1185">Reference proteome</keyword>
<dbReference type="InterPro" id="IPR000209">
    <property type="entry name" value="Peptidase_S8/S53_dom"/>
</dbReference>
<dbReference type="GO" id="GO:0006508">
    <property type="term" value="P:proteolysis"/>
    <property type="evidence" value="ECO:0007669"/>
    <property type="project" value="UniProtKB-KW"/>
</dbReference>
<protein>
    <recommendedName>
        <fullName evidence="4">tripeptidyl-peptidase II</fullName>
        <ecNumber evidence="4">3.4.14.10</ecNumber>
    </recommendedName>
</protein>
<evidence type="ECO:0000256" key="10">
    <source>
        <dbReference type="ARBA" id="ARBA00022825"/>
    </source>
</evidence>
<dbReference type="Pfam" id="PF09286">
    <property type="entry name" value="Pro-kuma_activ"/>
    <property type="match status" value="1"/>
</dbReference>
<evidence type="ECO:0000256" key="8">
    <source>
        <dbReference type="ARBA" id="ARBA00022729"/>
    </source>
</evidence>
<keyword evidence="7 15" id="KW-0479">Metal-binding</keyword>
<dbReference type="GO" id="GO:0046872">
    <property type="term" value="F:metal ion binding"/>
    <property type="evidence" value="ECO:0007669"/>
    <property type="project" value="UniProtKB-UniRule"/>
</dbReference>
<dbReference type="PANTHER" id="PTHR14218">
    <property type="entry name" value="PROTEASE S8 TRIPEPTIDYL PEPTIDASE I CLN2"/>
    <property type="match status" value="1"/>
</dbReference>
<keyword evidence="11 15" id="KW-0106">Calcium</keyword>
<dbReference type="CDD" id="cd04056">
    <property type="entry name" value="Peptidases_S53"/>
    <property type="match status" value="1"/>
</dbReference>
<evidence type="ECO:0000259" key="17">
    <source>
        <dbReference type="PROSITE" id="PS51695"/>
    </source>
</evidence>
<feature type="binding site" evidence="15">
    <location>
        <position position="556"/>
    </location>
    <ligand>
        <name>Ca(2+)</name>
        <dbReference type="ChEBI" id="CHEBI:29108"/>
    </ligand>
</feature>
<evidence type="ECO:0000256" key="15">
    <source>
        <dbReference type="PROSITE-ProRule" id="PRU01032"/>
    </source>
</evidence>
<dbReference type="SUPFAM" id="SSF54897">
    <property type="entry name" value="Protease propeptides/inhibitors"/>
    <property type="match status" value="1"/>
</dbReference>
<feature type="chain" id="PRO_5012854602" description="tripeptidyl-peptidase II" evidence="16">
    <location>
        <begin position="17"/>
        <end position="596"/>
    </location>
</feature>
<keyword evidence="9 15" id="KW-0378">Hydrolase</keyword>
<dbReference type="GO" id="GO:0005576">
    <property type="term" value="C:extracellular region"/>
    <property type="evidence" value="ECO:0007669"/>
    <property type="project" value="UniProtKB-SubCell"/>
</dbReference>
<dbReference type="FunFam" id="3.40.50.200:FF:000015">
    <property type="entry name" value="Tripeptidyl peptidase A"/>
    <property type="match status" value="1"/>
</dbReference>
<evidence type="ECO:0000256" key="1">
    <source>
        <dbReference type="ARBA" id="ARBA00001910"/>
    </source>
</evidence>
<feature type="domain" description="Peptidase S53" evidence="17">
    <location>
        <begin position="218"/>
        <end position="596"/>
    </location>
</feature>
<evidence type="ECO:0000256" key="13">
    <source>
        <dbReference type="ARBA" id="ARBA00023145"/>
    </source>
</evidence>
<dbReference type="STRING" id="47428.A0A284R0T2"/>
<dbReference type="PROSITE" id="PS00138">
    <property type="entry name" value="SUBTILASE_SER"/>
    <property type="match status" value="1"/>
</dbReference>
<gene>
    <name evidence="18" type="ORF">ARMOST_05656</name>
</gene>
<dbReference type="EMBL" id="FUEG01000003">
    <property type="protein sequence ID" value="SJL02330.1"/>
    <property type="molecule type" value="Genomic_DNA"/>
</dbReference>
<evidence type="ECO:0000256" key="5">
    <source>
        <dbReference type="ARBA" id="ARBA00022525"/>
    </source>
</evidence>
<evidence type="ECO:0000256" key="3">
    <source>
        <dbReference type="ARBA" id="ARBA00004239"/>
    </source>
</evidence>
<feature type="binding site" evidence="15">
    <location>
        <position position="557"/>
    </location>
    <ligand>
        <name>Ca(2+)</name>
        <dbReference type="ChEBI" id="CHEBI:29108"/>
    </ligand>
</feature>
<comment type="subcellular location">
    <subcellularLocation>
        <location evidence="3">Secreted</location>
        <location evidence="3">Extracellular space</location>
    </subcellularLocation>
</comment>
<evidence type="ECO:0000313" key="19">
    <source>
        <dbReference type="Proteomes" id="UP000219338"/>
    </source>
</evidence>
<dbReference type="GO" id="GO:0004252">
    <property type="term" value="F:serine-type endopeptidase activity"/>
    <property type="evidence" value="ECO:0007669"/>
    <property type="project" value="UniProtKB-UniRule"/>
</dbReference>
<evidence type="ECO:0000256" key="11">
    <source>
        <dbReference type="ARBA" id="ARBA00022837"/>
    </source>
</evidence>
<keyword evidence="6 15" id="KW-0645">Protease</keyword>
<feature type="binding site" evidence="15">
    <location>
        <position position="575"/>
    </location>
    <ligand>
        <name>Ca(2+)</name>
        <dbReference type="ChEBI" id="CHEBI:29108"/>
    </ligand>
</feature>
<dbReference type="PROSITE" id="PS51695">
    <property type="entry name" value="SEDOLISIN"/>
    <property type="match status" value="1"/>
</dbReference>
<keyword evidence="5" id="KW-0964">Secreted</keyword>
<dbReference type="GO" id="GO:0008240">
    <property type="term" value="F:tripeptidyl-peptidase activity"/>
    <property type="evidence" value="ECO:0007669"/>
    <property type="project" value="UniProtKB-EC"/>
</dbReference>
<evidence type="ECO:0000256" key="4">
    <source>
        <dbReference type="ARBA" id="ARBA00012462"/>
    </source>
</evidence>